<organism evidence="2 3">
    <name type="scientific">Raphidocelis subcapitata</name>
    <dbReference type="NCBI Taxonomy" id="307507"/>
    <lineage>
        <taxon>Eukaryota</taxon>
        <taxon>Viridiplantae</taxon>
        <taxon>Chlorophyta</taxon>
        <taxon>core chlorophytes</taxon>
        <taxon>Chlorophyceae</taxon>
        <taxon>CS clade</taxon>
        <taxon>Sphaeropleales</taxon>
        <taxon>Selenastraceae</taxon>
        <taxon>Raphidocelis</taxon>
    </lineage>
</organism>
<keyword evidence="3" id="KW-1185">Reference proteome</keyword>
<feature type="transmembrane region" description="Helical" evidence="1">
    <location>
        <begin position="6"/>
        <end position="28"/>
    </location>
</feature>
<keyword evidence="1" id="KW-0812">Transmembrane</keyword>
<dbReference type="OrthoDB" id="10434480at2759"/>
<protein>
    <submittedName>
        <fullName evidence="2">Uncharacterized protein</fullName>
    </submittedName>
</protein>
<comment type="caution">
    <text evidence="2">The sequence shown here is derived from an EMBL/GenBank/DDBJ whole genome shotgun (WGS) entry which is preliminary data.</text>
</comment>
<accession>A0A2V0NME5</accession>
<dbReference type="InParanoid" id="A0A2V0NME5"/>
<keyword evidence="1" id="KW-1133">Transmembrane helix</keyword>
<dbReference type="Proteomes" id="UP000247498">
    <property type="component" value="Unassembled WGS sequence"/>
</dbReference>
<sequence length="108" mass="11134">MLEEALPVAAGVAVALLPCMAFGGLAAARGFMILGGEDSGFFKAIEEGKSEEEALALAQGTAPTIHTPYEPARALLKAAPRAPVVAHSVVERPRVGGPSYGFAARFLQ</sequence>
<evidence type="ECO:0000256" key="1">
    <source>
        <dbReference type="SAM" id="Phobius"/>
    </source>
</evidence>
<evidence type="ECO:0000313" key="2">
    <source>
        <dbReference type="EMBL" id="GBF88678.1"/>
    </source>
</evidence>
<dbReference type="AlphaFoldDB" id="A0A2V0NME5"/>
<reference evidence="2 3" key="1">
    <citation type="journal article" date="2018" name="Sci. Rep.">
        <title>Raphidocelis subcapitata (=Pseudokirchneriella subcapitata) provides an insight into genome evolution and environmental adaptations in the Sphaeropleales.</title>
        <authorList>
            <person name="Suzuki S."/>
            <person name="Yamaguchi H."/>
            <person name="Nakajima N."/>
            <person name="Kawachi M."/>
        </authorList>
    </citation>
    <scope>NUCLEOTIDE SEQUENCE [LARGE SCALE GENOMIC DNA]</scope>
    <source>
        <strain evidence="2 3">NIES-35</strain>
    </source>
</reference>
<name>A0A2V0NME5_9CHLO</name>
<evidence type="ECO:0000313" key="3">
    <source>
        <dbReference type="Proteomes" id="UP000247498"/>
    </source>
</evidence>
<proteinExistence type="predicted"/>
<keyword evidence="1" id="KW-0472">Membrane</keyword>
<gene>
    <name evidence="2" type="ORF">Rsub_01577</name>
</gene>
<dbReference type="EMBL" id="BDRX01000006">
    <property type="protein sequence ID" value="GBF88678.1"/>
    <property type="molecule type" value="Genomic_DNA"/>
</dbReference>